<name>A0A0P1I9F2_9RHOB</name>
<dbReference type="AlphaFoldDB" id="A0A0P1I9F2"/>
<dbReference type="STRING" id="1715692.RUE5091_00126"/>
<protein>
    <submittedName>
        <fullName evidence="1">Uncharacterized protein</fullName>
    </submittedName>
</protein>
<dbReference type="EMBL" id="CYUD01000001">
    <property type="protein sequence ID" value="CUJ83566.1"/>
    <property type="molecule type" value="Genomic_DNA"/>
</dbReference>
<accession>A0A0P1I9F2</accession>
<dbReference type="OrthoDB" id="7768239at2"/>
<gene>
    <name evidence="1" type="ORF">RUE5091_00126</name>
</gene>
<reference evidence="2" key="1">
    <citation type="submission" date="2015-09" db="EMBL/GenBank/DDBJ databases">
        <authorList>
            <person name="Rodrigo-Torres L."/>
            <person name="Arahal D.R."/>
        </authorList>
    </citation>
    <scope>NUCLEOTIDE SEQUENCE [LARGE SCALE GENOMIC DNA]</scope>
    <source>
        <strain evidence="2">CECT 5091</strain>
    </source>
</reference>
<proteinExistence type="predicted"/>
<dbReference type="Proteomes" id="UP000051260">
    <property type="component" value="Unassembled WGS sequence"/>
</dbReference>
<evidence type="ECO:0000313" key="1">
    <source>
        <dbReference type="EMBL" id="CUJ83566.1"/>
    </source>
</evidence>
<keyword evidence="2" id="KW-1185">Reference proteome</keyword>
<evidence type="ECO:0000313" key="2">
    <source>
        <dbReference type="Proteomes" id="UP000051260"/>
    </source>
</evidence>
<dbReference type="RefSeq" id="WP_058279944.1">
    <property type="nucleotide sequence ID" value="NZ_CYUD01000001.1"/>
</dbReference>
<sequence length="303" mass="33629">MTARAAFPFLRLNNDIVRASDWFAILDGSTAFPAGEFIPDWDYASSLLVERNVDLDMAAASENLEVPYSDLDLKICVEIGSGSGRLPRLIHHREEIRVPEGVTSIPISVKLNSKELSSAVFLKTSLVLGSDPARHGAISPQKAGLQVWSDFHRTRIEGAESRFPIEVASFREMFGSTPEANSLWHLHWTPGEWEREFHGAVRLYLNSDFEDFVLRIKQGDRVVLQMLLGDVVSQITETLLREDEAEVVLASAQEGSVAAQVDVWLKTAFGNSSFSVAKSMLESRVGNFRSALLSVVELPEEVQ</sequence>
<organism evidence="1 2">
    <name type="scientific">Ruegeria denitrificans</name>
    <dbReference type="NCBI Taxonomy" id="1715692"/>
    <lineage>
        <taxon>Bacteria</taxon>
        <taxon>Pseudomonadati</taxon>
        <taxon>Pseudomonadota</taxon>
        <taxon>Alphaproteobacteria</taxon>
        <taxon>Rhodobacterales</taxon>
        <taxon>Roseobacteraceae</taxon>
        <taxon>Ruegeria</taxon>
    </lineage>
</organism>